<feature type="domain" description="EamA" evidence="2">
    <location>
        <begin position="15"/>
        <end position="77"/>
    </location>
</feature>
<dbReference type="AlphaFoldDB" id="A0A383DVV5"/>
<organism evidence="3">
    <name type="scientific">marine metagenome</name>
    <dbReference type="NCBI Taxonomy" id="408172"/>
    <lineage>
        <taxon>unclassified sequences</taxon>
        <taxon>metagenomes</taxon>
        <taxon>ecological metagenomes</taxon>
    </lineage>
</organism>
<evidence type="ECO:0000313" key="3">
    <source>
        <dbReference type="EMBL" id="SVE47978.1"/>
    </source>
</evidence>
<reference evidence="3" key="1">
    <citation type="submission" date="2018-05" db="EMBL/GenBank/DDBJ databases">
        <authorList>
            <person name="Lanie J.A."/>
            <person name="Ng W.-L."/>
            <person name="Kazmierczak K.M."/>
            <person name="Andrzejewski T.M."/>
            <person name="Davidsen T.M."/>
            <person name="Wayne K.J."/>
            <person name="Tettelin H."/>
            <person name="Glass J.I."/>
            <person name="Rusch D."/>
            <person name="Podicherti R."/>
            <person name="Tsui H.-C.T."/>
            <person name="Winkler M.E."/>
        </authorList>
    </citation>
    <scope>NUCLEOTIDE SEQUENCE</scope>
</reference>
<keyword evidence="1" id="KW-0472">Membrane</keyword>
<sequence length="82" mass="8773">MPSDFKTGTANRERIGLCLVVVAAFGFGISPSYAKLAYDGGAEPLTLVAARFTICVLIMSIAAKARQISIRVRGKLLYLPVI</sequence>
<dbReference type="Pfam" id="PF00892">
    <property type="entry name" value="EamA"/>
    <property type="match status" value="1"/>
</dbReference>
<feature type="non-terminal residue" evidence="3">
    <location>
        <position position="82"/>
    </location>
</feature>
<name>A0A383DVV5_9ZZZZ</name>
<dbReference type="EMBL" id="UINC01220180">
    <property type="protein sequence ID" value="SVE47978.1"/>
    <property type="molecule type" value="Genomic_DNA"/>
</dbReference>
<accession>A0A383DVV5</accession>
<keyword evidence="1" id="KW-0812">Transmembrane</keyword>
<feature type="transmembrane region" description="Helical" evidence="1">
    <location>
        <begin position="44"/>
        <end position="63"/>
    </location>
</feature>
<evidence type="ECO:0000259" key="2">
    <source>
        <dbReference type="Pfam" id="PF00892"/>
    </source>
</evidence>
<dbReference type="GO" id="GO:0016020">
    <property type="term" value="C:membrane"/>
    <property type="evidence" value="ECO:0007669"/>
    <property type="project" value="InterPro"/>
</dbReference>
<feature type="non-terminal residue" evidence="3">
    <location>
        <position position="1"/>
    </location>
</feature>
<proteinExistence type="predicted"/>
<gene>
    <name evidence="3" type="ORF">METZ01_LOCUS500832</name>
</gene>
<protein>
    <recommendedName>
        <fullName evidence="2">EamA domain-containing protein</fullName>
    </recommendedName>
</protein>
<keyword evidence="1" id="KW-1133">Transmembrane helix</keyword>
<evidence type="ECO:0000256" key="1">
    <source>
        <dbReference type="SAM" id="Phobius"/>
    </source>
</evidence>
<dbReference type="InterPro" id="IPR000620">
    <property type="entry name" value="EamA_dom"/>
</dbReference>